<dbReference type="InParanoid" id="A0A1V9XFZ0"/>
<feature type="non-terminal residue" evidence="1">
    <location>
        <position position="75"/>
    </location>
</feature>
<keyword evidence="2" id="KW-1185">Reference proteome</keyword>
<evidence type="ECO:0000313" key="1">
    <source>
        <dbReference type="EMBL" id="OQR72419.1"/>
    </source>
</evidence>
<reference evidence="1 2" key="1">
    <citation type="journal article" date="2017" name="Gigascience">
        <title>Draft genome of the honey bee ectoparasitic mite, Tropilaelaps mercedesae, is shaped by the parasitic life history.</title>
        <authorList>
            <person name="Dong X."/>
            <person name="Armstrong S.D."/>
            <person name="Xia D."/>
            <person name="Makepeace B.L."/>
            <person name="Darby A.C."/>
            <person name="Kadowaki T."/>
        </authorList>
    </citation>
    <scope>NUCLEOTIDE SEQUENCE [LARGE SCALE GENOMIC DNA]</scope>
    <source>
        <strain evidence="1">Wuxi-XJTLU</strain>
    </source>
</reference>
<organism evidence="1 2">
    <name type="scientific">Tropilaelaps mercedesae</name>
    <dbReference type="NCBI Taxonomy" id="418985"/>
    <lineage>
        <taxon>Eukaryota</taxon>
        <taxon>Metazoa</taxon>
        <taxon>Ecdysozoa</taxon>
        <taxon>Arthropoda</taxon>
        <taxon>Chelicerata</taxon>
        <taxon>Arachnida</taxon>
        <taxon>Acari</taxon>
        <taxon>Parasitiformes</taxon>
        <taxon>Mesostigmata</taxon>
        <taxon>Gamasina</taxon>
        <taxon>Dermanyssoidea</taxon>
        <taxon>Laelapidae</taxon>
        <taxon>Tropilaelaps</taxon>
    </lineage>
</organism>
<dbReference type="AlphaFoldDB" id="A0A1V9XFZ0"/>
<sequence>MMAYHRSYGATYRSHSRKVLTNRRFSPYTSSNLCLVQSRSHRGRSNYRRGCIVNRGCQRLRRWNCILRRRNLSYV</sequence>
<protein>
    <submittedName>
        <fullName evidence="1">Uncharacterized protein</fullName>
    </submittedName>
</protein>
<gene>
    <name evidence="1" type="ORF">BIW11_10394</name>
</gene>
<proteinExistence type="predicted"/>
<dbReference type="EMBL" id="MNPL01011829">
    <property type="protein sequence ID" value="OQR72419.1"/>
    <property type="molecule type" value="Genomic_DNA"/>
</dbReference>
<comment type="caution">
    <text evidence="1">The sequence shown here is derived from an EMBL/GenBank/DDBJ whole genome shotgun (WGS) entry which is preliminary data.</text>
</comment>
<accession>A0A1V9XFZ0</accession>
<name>A0A1V9XFZ0_9ACAR</name>
<dbReference type="Proteomes" id="UP000192247">
    <property type="component" value="Unassembled WGS sequence"/>
</dbReference>
<evidence type="ECO:0000313" key="2">
    <source>
        <dbReference type="Proteomes" id="UP000192247"/>
    </source>
</evidence>